<evidence type="ECO:0000256" key="1">
    <source>
        <dbReference type="SAM" id="MobiDB-lite"/>
    </source>
</evidence>
<gene>
    <name evidence="2" type="ORF">EV356DRAFT_536284</name>
</gene>
<proteinExistence type="predicted"/>
<feature type="compositionally biased region" description="Polar residues" evidence="1">
    <location>
        <begin position="212"/>
        <end position="233"/>
    </location>
</feature>
<name>A0A6A6GYL4_VIRVR</name>
<reference evidence="2" key="1">
    <citation type="journal article" date="2020" name="Stud. Mycol.">
        <title>101 Dothideomycetes genomes: a test case for predicting lifestyles and emergence of pathogens.</title>
        <authorList>
            <person name="Haridas S."/>
            <person name="Albert R."/>
            <person name="Binder M."/>
            <person name="Bloem J."/>
            <person name="Labutti K."/>
            <person name="Salamov A."/>
            <person name="Andreopoulos B."/>
            <person name="Baker S."/>
            <person name="Barry K."/>
            <person name="Bills G."/>
            <person name="Bluhm B."/>
            <person name="Cannon C."/>
            <person name="Castanera R."/>
            <person name="Culley D."/>
            <person name="Daum C."/>
            <person name="Ezra D."/>
            <person name="Gonzalez J."/>
            <person name="Henrissat B."/>
            <person name="Kuo A."/>
            <person name="Liang C."/>
            <person name="Lipzen A."/>
            <person name="Lutzoni F."/>
            <person name="Magnuson J."/>
            <person name="Mondo S."/>
            <person name="Nolan M."/>
            <person name="Ohm R."/>
            <person name="Pangilinan J."/>
            <person name="Park H.-J."/>
            <person name="Ramirez L."/>
            <person name="Alfaro M."/>
            <person name="Sun H."/>
            <person name="Tritt A."/>
            <person name="Yoshinaga Y."/>
            <person name="Zwiers L.-H."/>
            <person name="Turgeon B."/>
            <person name="Goodwin S."/>
            <person name="Spatafora J."/>
            <person name="Crous P."/>
            <person name="Grigoriev I."/>
        </authorList>
    </citation>
    <scope>NUCLEOTIDE SEQUENCE</scope>
    <source>
        <strain evidence="2">Tuck. ex Michener</strain>
    </source>
</reference>
<feature type="compositionally biased region" description="Low complexity" evidence="1">
    <location>
        <begin position="107"/>
        <end position="121"/>
    </location>
</feature>
<keyword evidence="3" id="KW-1185">Reference proteome</keyword>
<protein>
    <submittedName>
        <fullName evidence="2">Uncharacterized protein</fullName>
    </submittedName>
</protein>
<dbReference type="EMBL" id="ML991839">
    <property type="protein sequence ID" value="KAF2230570.1"/>
    <property type="molecule type" value="Genomic_DNA"/>
</dbReference>
<sequence length="233" mass="24717">MISPSSSPSAVRRSLQRAEERVQVHGRIVRLRLNKESQECGARRYRENKYTAQGPVVPRTGSVARDEDEQQARGTNKPDWMSADGRNATPWMKGRGRARGRGGTAGGKWTAAPAPATATAPDSKAGQSCVARREGGSFEGGGCVAGESEGLQTQTINHASRPPGPWISSKGQLDHAASLPPPPTPAAGGWSAWIMADRYGSPVQLTRPAASRTGTSLRASRSTQPTRETLPSP</sequence>
<feature type="region of interest" description="Disordered" evidence="1">
    <location>
        <begin position="204"/>
        <end position="233"/>
    </location>
</feature>
<organism evidence="2 3">
    <name type="scientific">Viridothelium virens</name>
    <name type="common">Speckled blister lichen</name>
    <name type="synonym">Trypethelium virens</name>
    <dbReference type="NCBI Taxonomy" id="1048519"/>
    <lineage>
        <taxon>Eukaryota</taxon>
        <taxon>Fungi</taxon>
        <taxon>Dikarya</taxon>
        <taxon>Ascomycota</taxon>
        <taxon>Pezizomycotina</taxon>
        <taxon>Dothideomycetes</taxon>
        <taxon>Dothideomycetes incertae sedis</taxon>
        <taxon>Trypetheliales</taxon>
        <taxon>Trypetheliaceae</taxon>
        <taxon>Viridothelium</taxon>
    </lineage>
</organism>
<feature type="region of interest" description="Disordered" evidence="1">
    <location>
        <begin position="44"/>
        <end position="190"/>
    </location>
</feature>
<accession>A0A6A6GYL4</accession>
<feature type="region of interest" description="Disordered" evidence="1">
    <location>
        <begin position="1"/>
        <end position="21"/>
    </location>
</feature>
<evidence type="ECO:0000313" key="2">
    <source>
        <dbReference type="EMBL" id="KAF2230570.1"/>
    </source>
</evidence>
<dbReference type="AlphaFoldDB" id="A0A6A6GYL4"/>
<evidence type="ECO:0000313" key="3">
    <source>
        <dbReference type="Proteomes" id="UP000800092"/>
    </source>
</evidence>
<dbReference type="Proteomes" id="UP000800092">
    <property type="component" value="Unassembled WGS sequence"/>
</dbReference>